<dbReference type="RefSeq" id="WP_130607049.1">
    <property type="nucleotide sequence ID" value="NZ_AP019400.1"/>
</dbReference>
<dbReference type="Pfam" id="PF20765">
    <property type="entry name" value="Phage_tail_terminator_8"/>
    <property type="match status" value="1"/>
</dbReference>
<dbReference type="KEGG" id="cohn:KCTCHS21_18830"/>
<protein>
    <recommendedName>
        <fullName evidence="3">Phage protein</fullName>
    </recommendedName>
</protein>
<gene>
    <name evidence="1" type="ORF">KCTCHS21_18830</name>
</gene>
<name>A0A3T1D322_9BACL</name>
<reference evidence="1 2" key="1">
    <citation type="submission" date="2019-01" db="EMBL/GenBank/DDBJ databases">
        <title>Complete genome sequence of Cohnella hallensis HS21 isolated from Korean fir (Abies koreana) rhizospheric soil.</title>
        <authorList>
            <person name="Jiang L."/>
            <person name="Kang S.W."/>
            <person name="Kim S."/>
            <person name="Jung J."/>
            <person name="Kim C.Y."/>
            <person name="Kim D.H."/>
            <person name="Kim S.W."/>
            <person name="Lee J."/>
        </authorList>
    </citation>
    <scope>NUCLEOTIDE SEQUENCE [LARGE SCALE GENOMIC DNA]</scope>
    <source>
        <strain evidence="1 2">HS21</strain>
    </source>
</reference>
<sequence length="142" mass="16568">MLTRAQINKAINDRVKAEFVGIPIQSSDVQEGFERPSFYVSLETRGTETFQFNRRREFTCRIKYFPKDRYVYKEEAYDAQDRLEVMFGLNFPINDRVITIDGAETDLIDKVLHYDFDFVITELIKPDDPGQPMEELVVDGGL</sequence>
<accession>A0A3T1D322</accession>
<keyword evidence="2" id="KW-1185">Reference proteome</keyword>
<evidence type="ECO:0000313" key="2">
    <source>
        <dbReference type="Proteomes" id="UP000289856"/>
    </source>
</evidence>
<dbReference type="InterPro" id="IPR049254">
    <property type="entry name" value="Phage_tail_terminator"/>
</dbReference>
<dbReference type="EMBL" id="AP019400">
    <property type="protein sequence ID" value="BBI32484.1"/>
    <property type="molecule type" value="Genomic_DNA"/>
</dbReference>
<proteinExistence type="predicted"/>
<organism evidence="1 2">
    <name type="scientific">Cohnella abietis</name>
    <dbReference type="NCBI Taxonomy" id="2507935"/>
    <lineage>
        <taxon>Bacteria</taxon>
        <taxon>Bacillati</taxon>
        <taxon>Bacillota</taxon>
        <taxon>Bacilli</taxon>
        <taxon>Bacillales</taxon>
        <taxon>Paenibacillaceae</taxon>
        <taxon>Cohnella</taxon>
    </lineage>
</organism>
<dbReference type="AlphaFoldDB" id="A0A3T1D322"/>
<evidence type="ECO:0008006" key="3">
    <source>
        <dbReference type="Google" id="ProtNLM"/>
    </source>
</evidence>
<dbReference type="Proteomes" id="UP000289856">
    <property type="component" value="Chromosome"/>
</dbReference>
<evidence type="ECO:0000313" key="1">
    <source>
        <dbReference type="EMBL" id="BBI32484.1"/>
    </source>
</evidence>